<keyword evidence="3" id="KW-1185">Reference proteome</keyword>
<protein>
    <recommendedName>
        <fullName evidence="4">DUF2812 domain-containing protein</fullName>
    </recommendedName>
</protein>
<gene>
    <name evidence="2" type="ORF">CBF29_05515</name>
</gene>
<proteinExistence type="predicted"/>
<dbReference type="Proteomes" id="UP000287605">
    <property type="component" value="Unassembled WGS sequence"/>
</dbReference>
<keyword evidence="1" id="KW-0812">Transmembrane</keyword>
<evidence type="ECO:0000313" key="2">
    <source>
        <dbReference type="EMBL" id="RSU13135.1"/>
    </source>
</evidence>
<dbReference type="OrthoDB" id="8757095at2"/>
<keyword evidence="1" id="KW-0472">Membrane</keyword>
<dbReference type="Pfam" id="PF11193">
    <property type="entry name" value="DUF2812"/>
    <property type="match status" value="1"/>
</dbReference>
<evidence type="ECO:0000313" key="3">
    <source>
        <dbReference type="Proteomes" id="UP000287605"/>
    </source>
</evidence>
<feature type="transmembrane region" description="Helical" evidence="1">
    <location>
        <begin position="164"/>
        <end position="184"/>
    </location>
</feature>
<evidence type="ECO:0008006" key="4">
    <source>
        <dbReference type="Google" id="ProtNLM"/>
    </source>
</evidence>
<dbReference type="RefSeq" id="WP_126808265.1">
    <property type="nucleotide sequence ID" value="NZ_NGKA01000006.1"/>
</dbReference>
<dbReference type="EMBL" id="NGKA01000006">
    <property type="protein sequence ID" value="RSU13135.1"/>
    <property type="molecule type" value="Genomic_DNA"/>
</dbReference>
<name>A0A430AYN0_9ENTE</name>
<feature type="transmembrane region" description="Helical" evidence="1">
    <location>
        <begin position="104"/>
        <end position="121"/>
    </location>
</feature>
<organism evidence="2 3">
    <name type="scientific">Vagococcus elongatus</name>
    <dbReference type="NCBI Taxonomy" id="180344"/>
    <lineage>
        <taxon>Bacteria</taxon>
        <taxon>Bacillati</taxon>
        <taxon>Bacillota</taxon>
        <taxon>Bacilli</taxon>
        <taxon>Lactobacillales</taxon>
        <taxon>Enterococcaceae</taxon>
        <taxon>Vagococcus</taxon>
    </lineage>
</organism>
<accession>A0A430AYN0</accession>
<reference evidence="2 3" key="1">
    <citation type="submission" date="2017-05" db="EMBL/GenBank/DDBJ databases">
        <title>Vagococcus spp. assemblies.</title>
        <authorList>
            <person name="Gulvik C.A."/>
        </authorList>
    </citation>
    <scope>NUCLEOTIDE SEQUENCE [LARGE SCALE GENOMIC DNA]</scope>
    <source>
        <strain evidence="2 3">CCUG 51432</strain>
    </source>
</reference>
<evidence type="ECO:0000256" key="1">
    <source>
        <dbReference type="SAM" id="Phobius"/>
    </source>
</evidence>
<comment type="caution">
    <text evidence="2">The sequence shown here is derived from an EMBL/GenBank/DDBJ whole genome shotgun (WGS) entry which is preliminary data.</text>
</comment>
<keyword evidence="1" id="KW-1133">Transmembrane helix</keyword>
<sequence length="194" mass="23128">MEKEEEWLNRLLQKGLILIKSGYGSYQFTSTTNKNSIIKIDVRKFSNEIEKIDYIQFLEDSYWTSIPNNQNNGKFYFIGDKTKVNELFSDNESKYEREVRARNGLISTNFVTFIFYLLIYYNDTDKSVLMNFKNAFFTPGIWQKEGAAFKKVFLFELPLASMRIFFSIFPILLLFYFCYQLYLVQKSINKYKEA</sequence>
<dbReference type="InterPro" id="IPR021359">
    <property type="entry name" value="DUF2812"/>
</dbReference>
<dbReference type="AlphaFoldDB" id="A0A430AYN0"/>